<protein>
    <submittedName>
        <fullName evidence="3">Molybdopterin-dependent oxidoreductase</fullName>
    </submittedName>
</protein>
<accession>A0ABT7DTJ4</accession>
<dbReference type="Gene3D" id="3.90.420.10">
    <property type="entry name" value="Oxidoreductase, molybdopterin-binding domain"/>
    <property type="match status" value="1"/>
</dbReference>
<dbReference type="InterPro" id="IPR000572">
    <property type="entry name" value="OxRdtase_Mopterin-bd_dom"/>
</dbReference>
<evidence type="ECO:0000313" key="3">
    <source>
        <dbReference type="EMBL" id="MDK2123367.1"/>
    </source>
</evidence>
<evidence type="ECO:0000256" key="1">
    <source>
        <dbReference type="SAM" id="SignalP"/>
    </source>
</evidence>
<dbReference type="SUPFAM" id="SSF56524">
    <property type="entry name" value="Oxidoreductase molybdopterin-binding domain"/>
    <property type="match status" value="1"/>
</dbReference>
<organism evidence="3 4">
    <name type="scientific">Parachitinimonas caeni</name>
    <dbReference type="NCBI Taxonomy" id="3031301"/>
    <lineage>
        <taxon>Bacteria</taxon>
        <taxon>Pseudomonadati</taxon>
        <taxon>Pseudomonadota</taxon>
        <taxon>Betaproteobacteria</taxon>
        <taxon>Neisseriales</taxon>
        <taxon>Chitinibacteraceae</taxon>
        <taxon>Parachitinimonas</taxon>
    </lineage>
</organism>
<feature type="chain" id="PRO_5046626997" evidence="1">
    <location>
        <begin position="28"/>
        <end position="167"/>
    </location>
</feature>
<comment type="caution">
    <text evidence="3">The sequence shown here is derived from an EMBL/GenBank/DDBJ whole genome shotgun (WGS) entry which is preliminary data.</text>
</comment>
<sequence length="167" mass="18720">MKILYKAIGSALTLALLWCQTSISALAATPAVPVLTIKVKQGGNESVQTLDMKALEAMPQHSFVTHTPWYPKPIKFTGPLLRTVLATNKLTGQVLKATAINDYTIDIPIEDARTYDVIVARLMDDKPMSPRDRGPLFVIYPFDSHPKTLATQFRERSIWQLKELRVE</sequence>
<gene>
    <name evidence="3" type="ORF">PZA18_04795</name>
</gene>
<feature type="signal peptide" evidence="1">
    <location>
        <begin position="1"/>
        <end position="27"/>
    </location>
</feature>
<keyword evidence="1" id="KW-0732">Signal</keyword>
<reference evidence="3" key="1">
    <citation type="submission" date="2023-03" db="EMBL/GenBank/DDBJ databases">
        <title>Chitinimonas shenzhenensis gen. nov., sp. nov., a novel member of family Burkholderiaceae isolated from activated sludge collected in Shen Zhen, China.</title>
        <authorList>
            <person name="Wang X."/>
        </authorList>
    </citation>
    <scope>NUCLEOTIDE SEQUENCE</scope>
    <source>
        <strain evidence="3">DQS-5</strain>
    </source>
</reference>
<name>A0ABT7DTJ4_9NEIS</name>
<proteinExistence type="predicted"/>
<evidence type="ECO:0000313" key="4">
    <source>
        <dbReference type="Proteomes" id="UP001172778"/>
    </source>
</evidence>
<keyword evidence="4" id="KW-1185">Reference proteome</keyword>
<dbReference type="EMBL" id="JARRAF010000004">
    <property type="protein sequence ID" value="MDK2123367.1"/>
    <property type="molecule type" value="Genomic_DNA"/>
</dbReference>
<dbReference type="Pfam" id="PF00174">
    <property type="entry name" value="Oxidored_molyb"/>
    <property type="match status" value="1"/>
</dbReference>
<dbReference type="InterPro" id="IPR036374">
    <property type="entry name" value="OxRdtase_Mopterin-bd_sf"/>
</dbReference>
<feature type="domain" description="Oxidoreductase molybdopterin-binding" evidence="2">
    <location>
        <begin position="66"/>
        <end position="141"/>
    </location>
</feature>
<dbReference type="Proteomes" id="UP001172778">
    <property type="component" value="Unassembled WGS sequence"/>
</dbReference>
<evidence type="ECO:0000259" key="2">
    <source>
        <dbReference type="Pfam" id="PF00174"/>
    </source>
</evidence>